<reference evidence="1" key="1">
    <citation type="submission" date="2018-05" db="EMBL/GenBank/DDBJ databases">
        <authorList>
            <person name="Lanie J.A."/>
            <person name="Ng W.-L."/>
            <person name="Kazmierczak K.M."/>
            <person name="Andrzejewski T.M."/>
            <person name="Davidsen T.M."/>
            <person name="Wayne K.J."/>
            <person name="Tettelin H."/>
            <person name="Glass J.I."/>
            <person name="Rusch D."/>
            <person name="Podicherti R."/>
            <person name="Tsui H.-C.T."/>
            <person name="Winkler M.E."/>
        </authorList>
    </citation>
    <scope>NUCLEOTIDE SEQUENCE</scope>
</reference>
<evidence type="ECO:0000313" key="1">
    <source>
        <dbReference type="EMBL" id="SVB31978.1"/>
    </source>
</evidence>
<gene>
    <name evidence="1" type="ORF">METZ01_LOCUS184832</name>
</gene>
<proteinExistence type="predicted"/>
<dbReference type="AlphaFoldDB" id="A0A382D0J7"/>
<organism evidence="1">
    <name type="scientific">marine metagenome</name>
    <dbReference type="NCBI Taxonomy" id="408172"/>
    <lineage>
        <taxon>unclassified sequences</taxon>
        <taxon>metagenomes</taxon>
        <taxon>ecological metagenomes</taxon>
    </lineage>
</organism>
<name>A0A382D0J7_9ZZZZ</name>
<accession>A0A382D0J7</accession>
<protein>
    <recommendedName>
        <fullName evidence="2">Major tropism determinant N-terminal domain-containing protein</fullName>
    </recommendedName>
</protein>
<evidence type="ECO:0008006" key="2">
    <source>
        <dbReference type="Google" id="ProtNLM"/>
    </source>
</evidence>
<sequence>MGYFLKSKTAGVSTASGTTAERPTVAGKGTFRFNSDTTRMEYYDGTAFRSVTPQGTVAMTRDGNVTGDGSATTFNNFFATAPADENNVIVVVGNVVQEPDQAFTISGRNITFTSAPPNTHRVYAFVGFDTTTTSVLS</sequence>
<dbReference type="EMBL" id="UINC01037061">
    <property type="protein sequence ID" value="SVB31978.1"/>
    <property type="molecule type" value="Genomic_DNA"/>
</dbReference>